<protein>
    <submittedName>
        <fullName evidence="7 9">Uncharacterized protein</fullName>
    </submittedName>
</protein>
<evidence type="ECO:0000313" key="8">
    <source>
        <dbReference type="Proteomes" id="UP000504638"/>
    </source>
</evidence>
<keyword evidence="5" id="KW-0539">Nucleus</keyword>
<organism evidence="7">
    <name type="scientific">Eremomyces bilateralis CBS 781.70</name>
    <dbReference type="NCBI Taxonomy" id="1392243"/>
    <lineage>
        <taxon>Eukaryota</taxon>
        <taxon>Fungi</taxon>
        <taxon>Dikarya</taxon>
        <taxon>Ascomycota</taxon>
        <taxon>Pezizomycotina</taxon>
        <taxon>Dothideomycetes</taxon>
        <taxon>Dothideomycetes incertae sedis</taxon>
        <taxon>Eremomycetales</taxon>
        <taxon>Eremomycetaceae</taxon>
        <taxon>Eremomyces</taxon>
    </lineage>
</organism>
<gene>
    <name evidence="7 9" type="ORF">P152DRAFT_414181</name>
</gene>
<evidence type="ECO:0000256" key="2">
    <source>
        <dbReference type="ARBA" id="ARBA00022491"/>
    </source>
</evidence>
<keyword evidence="8" id="KW-1185">Reference proteome</keyword>
<dbReference type="OrthoDB" id="70376at2759"/>
<feature type="non-terminal residue" evidence="7">
    <location>
        <position position="459"/>
    </location>
</feature>
<evidence type="ECO:0000313" key="9">
    <source>
        <dbReference type="RefSeq" id="XP_033535418.1"/>
    </source>
</evidence>
<sequence>MARPRSGTPPERINPHSPPQLSKLDKRRKQIADKIEDMNTAFGVHLRFHYEAQQLALHVDMNMVLKAKPYDGPLDDSPDTIKKLIAEELGSHEFTMDDAQRDFDAEAGRFYQAYVRTVNDHYSARDSDLSMLATRYQRDVTTIEDRAAFLVATAEEEHKILSRTVRERLINQLNARKARLVREKDQLDIADTNAQQLHPIQFSLGDLNNPGATQHPRKTRHARHKAMDRDREELLGAPTGQDNTRKRKAAFEDDNDTPTPGAIGTDLSGGSGFESKRQRTTDKTEHPVHSVNRLFTEKELSLATNKAAQAAQIHLHRLRRQTSGMQANGAPNGVNSTHPGNGDDGATPAIGDEIDDNDTPGAPEMERNISQTHHATRGAVRNERFANFRLVPATRIMYRTIYESRGRIEAKQKPEVIPLTEEEVEDDLHRIVEMGDPGEEGLNSLLDASLGPVNALGDE</sequence>
<feature type="region of interest" description="Disordered" evidence="6">
    <location>
        <begin position="435"/>
        <end position="459"/>
    </location>
</feature>
<keyword evidence="4" id="KW-0804">Transcription</keyword>
<feature type="region of interest" description="Disordered" evidence="6">
    <location>
        <begin position="1"/>
        <end position="25"/>
    </location>
</feature>
<reference evidence="9" key="3">
    <citation type="submission" date="2025-04" db="UniProtKB">
        <authorList>
            <consortium name="RefSeq"/>
        </authorList>
    </citation>
    <scope>IDENTIFICATION</scope>
    <source>
        <strain evidence="9">CBS 781.70</strain>
    </source>
</reference>
<proteinExistence type="predicted"/>
<feature type="region of interest" description="Disordered" evidence="6">
    <location>
        <begin position="203"/>
        <end position="287"/>
    </location>
</feature>
<dbReference type="AlphaFoldDB" id="A0A6G1G6U1"/>
<evidence type="ECO:0000256" key="1">
    <source>
        <dbReference type="ARBA" id="ARBA00004123"/>
    </source>
</evidence>
<feature type="compositionally biased region" description="Basic and acidic residues" evidence="6">
    <location>
        <begin position="225"/>
        <end position="234"/>
    </location>
</feature>
<dbReference type="InterPro" id="IPR013907">
    <property type="entry name" value="Sds3"/>
</dbReference>
<dbReference type="Pfam" id="PF08598">
    <property type="entry name" value="Sds3"/>
    <property type="match status" value="1"/>
</dbReference>
<dbReference type="GeneID" id="54417589"/>
<dbReference type="RefSeq" id="XP_033535418.1">
    <property type="nucleotide sequence ID" value="XM_033677019.1"/>
</dbReference>
<accession>A0A6G1G6U1</accession>
<dbReference type="GO" id="GO:0010468">
    <property type="term" value="P:regulation of gene expression"/>
    <property type="evidence" value="ECO:0007669"/>
    <property type="project" value="UniProtKB-ARBA"/>
</dbReference>
<name>A0A6G1G6U1_9PEZI</name>
<feature type="compositionally biased region" description="Basic residues" evidence="6">
    <location>
        <begin position="215"/>
        <end position="224"/>
    </location>
</feature>
<reference evidence="7 9" key="1">
    <citation type="submission" date="2020-01" db="EMBL/GenBank/DDBJ databases">
        <authorList>
            <consortium name="DOE Joint Genome Institute"/>
            <person name="Haridas S."/>
            <person name="Albert R."/>
            <person name="Binder M."/>
            <person name="Bloem J."/>
            <person name="Labutti K."/>
            <person name="Salamov A."/>
            <person name="Andreopoulos B."/>
            <person name="Baker S.E."/>
            <person name="Barry K."/>
            <person name="Bills G."/>
            <person name="Bluhm B.H."/>
            <person name="Cannon C."/>
            <person name="Castanera R."/>
            <person name="Culley D.E."/>
            <person name="Daum C."/>
            <person name="Ezra D."/>
            <person name="Gonzalez J.B."/>
            <person name="Henrissat B."/>
            <person name="Kuo A."/>
            <person name="Liang C."/>
            <person name="Lipzen A."/>
            <person name="Lutzoni F."/>
            <person name="Magnuson J."/>
            <person name="Mondo S."/>
            <person name="Nolan M."/>
            <person name="Ohm R."/>
            <person name="Pangilinan J."/>
            <person name="Park H.-J."/>
            <person name="Ramirez L."/>
            <person name="Alfaro M."/>
            <person name="Sun H."/>
            <person name="Tritt A."/>
            <person name="Yoshinaga Y."/>
            <person name="Zwiers L.-H."/>
            <person name="Turgeon B.G."/>
            <person name="Goodwin S.B."/>
            <person name="Spatafora J.W."/>
            <person name="Crous P.W."/>
            <person name="Grigoriev I.V."/>
        </authorList>
    </citation>
    <scope>NUCLEOTIDE SEQUENCE</scope>
    <source>
        <strain evidence="7 9">CBS 781.70</strain>
    </source>
</reference>
<feature type="region of interest" description="Disordered" evidence="6">
    <location>
        <begin position="324"/>
        <end position="365"/>
    </location>
</feature>
<evidence type="ECO:0000256" key="5">
    <source>
        <dbReference type="ARBA" id="ARBA00023242"/>
    </source>
</evidence>
<feature type="compositionally biased region" description="Basic and acidic residues" evidence="6">
    <location>
        <begin position="274"/>
        <end position="287"/>
    </location>
</feature>
<dbReference type="SMART" id="SM01401">
    <property type="entry name" value="Sds3"/>
    <property type="match status" value="1"/>
</dbReference>
<keyword evidence="2" id="KW-0678">Repressor</keyword>
<dbReference type="GO" id="GO:0005654">
    <property type="term" value="C:nucleoplasm"/>
    <property type="evidence" value="ECO:0007669"/>
    <property type="project" value="UniProtKB-ARBA"/>
</dbReference>
<evidence type="ECO:0000256" key="3">
    <source>
        <dbReference type="ARBA" id="ARBA00023015"/>
    </source>
</evidence>
<dbReference type="Proteomes" id="UP000504638">
    <property type="component" value="Unplaced"/>
</dbReference>
<dbReference type="EMBL" id="ML975154">
    <property type="protein sequence ID" value="KAF1813787.1"/>
    <property type="molecule type" value="Genomic_DNA"/>
</dbReference>
<evidence type="ECO:0000256" key="6">
    <source>
        <dbReference type="SAM" id="MobiDB-lite"/>
    </source>
</evidence>
<evidence type="ECO:0000313" key="7">
    <source>
        <dbReference type="EMBL" id="KAF1813787.1"/>
    </source>
</evidence>
<comment type="subcellular location">
    <subcellularLocation>
        <location evidence="1">Nucleus</location>
    </subcellularLocation>
</comment>
<reference evidence="9" key="2">
    <citation type="submission" date="2020-04" db="EMBL/GenBank/DDBJ databases">
        <authorList>
            <consortium name="NCBI Genome Project"/>
        </authorList>
    </citation>
    <scope>NUCLEOTIDE SEQUENCE</scope>
    <source>
        <strain evidence="9">CBS 781.70</strain>
    </source>
</reference>
<evidence type="ECO:0000256" key="4">
    <source>
        <dbReference type="ARBA" id="ARBA00023163"/>
    </source>
</evidence>
<keyword evidence="3" id="KW-0805">Transcription regulation</keyword>